<dbReference type="STRING" id="109264.A0A1F8AFS2"/>
<evidence type="ECO:0000256" key="1">
    <source>
        <dbReference type="SAM" id="MobiDB-lite"/>
    </source>
</evidence>
<organism evidence="3 4">
    <name type="scientific">Aspergillus bombycis</name>
    <dbReference type="NCBI Taxonomy" id="109264"/>
    <lineage>
        <taxon>Eukaryota</taxon>
        <taxon>Fungi</taxon>
        <taxon>Dikarya</taxon>
        <taxon>Ascomycota</taxon>
        <taxon>Pezizomycotina</taxon>
        <taxon>Eurotiomycetes</taxon>
        <taxon>Eurotiomycetidae</taxon>
        <taxon>Eurotiales</taxon>
        <taxon>Aspergillaceae</taxon>
        <taxon>Aspergillus</taxon>
    </lineage>
</organism>
<evidence type="ECO:0000313" key="3">
    <source>
        <dbReference type="EMBL" id="OGM50594.1"/>
    </source>
</evidence>
<dbReference type="RefSeq" id="XP_022394311.1">
    <property type="nucleotide sequence ID" value="XM_022527678.1"/>
</dbReference>
<protein>
    <recommendedName>
        <fullName evidence="5">F-box domain-containing protein</fullName>
    </recommendedName>
</protein>
<keyword evidence="4" id="KW-1185">Reference proteome</keyword>
<proteinExistence type="predicted"/>
<dbReference type="Proteomes" id="UP000179179">
    <property type="component" value="Unassembled WGS sequence"/>
</dbReference>
<dbReference type="AlphaFoldDB" id="A0A1F8AFS2"/>
<evidence type="ECO:0000313" key="4">
    <source>
        <dbReference type="Proteomes" id="UP000179179"/>
    </source>
</evidence>
<evidence type="ECO:0008006" key="5">
    <source>
        <dbReference type="Google" id="ProtNLM"/>
    </source>
</evidence>
<gene>
    <name evidence="3" type="ORF">ABOM_000548</name>
</gene>
<sequence length="699" mass="80048">MASISRLFLFFISVWSTLVVHLGHVSARYIPSLVPGETFPSADFLLSDYKNVSLHKRDGKPPPTFEELIRKGACHLSNSESLDYPQRDLGSFRKMGQYWTSKPYAVGNSGTTESLEVLGDALSALGLPTKLPPNKGDIWEQDRDWEEDGINKAATYGLYRSVMNPAKGFMIAEENWSPWEQTKDDKRNPNSDGQRQPPITKWSDVTFLAWDQLARTTKEVKNIKYMFRFHIINDLTIATIDTALQRKGETIEGWPGTTFDMTTDEGKAILATPNGAGVAWWLIDHKEQLGVKTVKSVTVFKDPFQKLPAEIILQILESCWDFTGLDGLLQISSKANEVFETYYPSITEAVLASCSMTSGFNGHKFRLVVAIQAAAIGPRTLQKFLQDKDWDPMPPVMKSIFWSLECSTPIRQAIKSAAKVHRLACVCYDSFIEEIKKAKPARPNVNEDEIHDWLCFNVPVRLTMPFSPDAIHHPSFVEQFWLHRALWAFELYSYIYRAATTRWAWSSKKVGRYTGTFLVFSNQMNWHEDEHLTITQCMRCLSRKTPIQLSSYYPWLIELPSPDDLITNSCWALPDPVDLNDLGNKVDRSWGRGPGFAKYAGPGMETFRLLRSSCRVNPDSPLFHCNLRVFRGLGVAFWDEWRLYKMGLQRKMGFFAQPRPEHPKPITDALYTWYSLVKDEDLVDKNAFTFIRRFSRYVR</sequence>
<accession>A0A1F8AFS2</accession>
<name>A0A1F8AFS2_9EURO</name>
<feature type="chain" id="PRO_5009534895" description="F-box domain-containing protein" evidence="2">
    <location>
        <begin position="28"/>
        <end position="699"/>
    </location>
</feature>
<feature type="signal peptide" evidence="2">
    <location>
        <begin position="1"/>
        <end position="27"/>
    </location>
</feature>
<dbReference type="GeneID" id="34443938"/>
<feature type="region of interest" description="Disordered" evidence="1">
    <location>
        <begin position="175"/>
        <end position="198"/>
    </location>
</feature>
<reference evidence="3 4" key="1">
    <citation type="journal article" date="2016" name="Genome Biol. Evol.">
        <title>Draft genome sequence of an aflatoxigenic Aspergillus species, A. bombycis.</title>
        <authorList>
            <person name="Moore G.G."/>
            <person name="Mack B.M."/>
            <person name="Beltz S.B."/>
            <person name="Gilbert M.K."/>
        </authorList>
    </citation>
    <scope>NUCLEOTIDE SEQUENCE [LARGE SCALE GENOMIC DNA]</scope>
    <source>
        <strain evidence="4">NRRL 26010</strain>
    </source>
</reference>
<dbReference type="OrthoDB" id="4358152at2759"/>
<dbReference type="EMBL" id="LYCR01000002">
    <property type="protein sequence ID" value="OGM50594.1"/>
    <property type="molecule type" value="Genomic_DNA"/>
</dbReference>
<keyword evidence="2" id="KW-0732">Signal</keyword>
<comment type="caution">
    <text evidence="3">The sequence shown here is derived from an EMBL/GenBank/DDBJ whole genome shotgun (WGS) entry which is preliminary data.</text>
</comment>
<evidence type="ECO:0000256" key="2">
    <source>
        <dbReference type="SAM" id="SignalP"/>
    </source>
</evidence>